<organism evidence="3 4">
    <name type="scientific">Bradyrhizobium oligotrophicum S58</name>
    <dbReference type="NCBI Taxonomy" id="1245469"/>
    <lineage>
        <taxon>Bacteria</taxon>
        <taxon>Pseudomonadati</taxon>
        <taxon>Pseudomonadota</taxon>
        <taxon>Alphaproteobacteria</taxon>
        <taxon>Hyphomicrobiales</taxon>
        <taxon>Nitrobacteraceae</taxon>
        <taxon>Bradyrhizobium</taxon>
    </lineage>
</organism>
<dbReference type="STRING" id="1245469.S58_12600"/>
<dbReference type="AlphaFoldDB" id="M4ZM05"/>
<evidence type="ECO:0000313" key="4">
    <source>
        <dbReference type="Proteomes" id="UP000011841"/>
    </source>
</evidence>
<dbReference type="Proteomes" id="UP000011841">
    <property type="component" value="Chromosome"/>
</dbReference>
<keyword evidence="2" id="KW-0732">Signal</keyword>
<accession>M4ZM05</accession>
<gene>
    <name evidence="3" type="ORF">S58_12600</name>
</gene>
<dbReference type="PATRIC" id="fig|1245469.3.peg.1292"/>
<dbReference type="eggNOG" id="ENOG50310T6">
    <property type="taxonomic scope" value="Bacteria"/>
</dbReference>
<dbReference type="GeneID" id="301815219"/>
<dbReference type="HOGENOM" id="CLU_2300380_0_0_5"/>
<proteinExistence type="predicted"/>
<feature type="compositionally biased region" description="Gly residues" evidence="1">
    <location>
        <begin position="35"/>
        <end position="52"/>
    </location>
</feature>
<sequence>MRKLLLATAFVIASASAQAQTIDVGSILSANGISLGKGGGQPQAGQQGGGAPGMAQAAGSQGGQTAAGQSQGQGQGQGQGQSQRQAGRAKQPRESAQETRARNIAAKYGISW</sequence>
<name>M4ZM05_9BRAD</name>
<feature type="chain" id="PRO_5004062067" evidence="2">
    <location>
        <begin position="20"/>
        <end position="112"/>
    </location>
</feature>
<evidence type="ECO:0000256" key="2">
    <source>
        <dbReference type="SAM" id="SignalP"/>
    </source>
</evidence>
<reference evidence="3 4" key="1">
    <citation type="journal article" date="2013" name="Appl. Environ. Microbiol.">
        <title>Genome analysis suggests that the soil oligotrophic bacterium Agromonas oligotrophica (Bradyrhizobium oligotrophicum) is a nitrogen-fixing symbiont of Aeschynomene indica.</title>
        <authorList>
            <person name="Okubo T."/>
            <person name="Fukushima S."/>
            <person name="Itakura M."/>
            <person name="Oshima K."/>
            <person name="Longtonglang A."/>
            <person name="Teaumroong N."/>
            <person name="Mitsui H."/>
            <person name="Hattori M."/>
            <person name="Hattori R."/>
            <person name="Hattori T."/>
            <person name="Minamisawa K."/>
        </authorList>
    </citation>
    <scope>NUCLEOTIDE SEQUENCE [LARGE SCALE GENOMIC DNA]</scope>
    <source>
        <strain evidence="3 4">S58</strain>
    </source>
</reference>
<feature type="signal peptide" evidence="2">
    <location>
        <begin position="1"/>
        <end position="19"/>
    </location>
</feature>
<feature type="compositionally biased region" description="Low complexity" evidence="1">
    <location>
        <begin position="80"/>
        <end position="89"/>
    </location>
</feature>
<protein>
    <submittedName>
        <fullName evidence="3">Uncharacterized protein</fullName>
    </submittedName>
</protein>
<dbReference type="EMBL" id="AP012603">
    <property type="protein sequence ID" value="BAM87270.1"/>
    <property type="molecule type" value="Genomic_DNA"/>
</dbReference>
<keyword evidence="4" id="KW-1185">Reference proteome</keyword>
<feature type="region of interest" description="Disordered" evidence="1">
    <location>
        <begin position="33"/>
        <end position="112"/>
    </location>
</feature>
<dbReference type="KEGG" id="aol:S58_12600"/>
<evidence type="ECO:0000313" key="3">
    <source>
        <dbReference type="EMBL" id="BAM87270.1"/>
    </source>
</evidence>
<feature type="compositionally biased region" description="Basic and acidic residues" evidence="1">
    <location>
        <begin position="91"/>
        <end position="101"/>
    </location>
</feature>
<feature type="compositionally biased region" description="Low complexity" evidence="1">
    <location>
        <begin position="53"/>
        <end position="70"/>
    </location>
</feature>
<evidence type="ECO:0000256" key="1">
    <source>
        <dbReference type="SAM" id="MobiDB-lite"/>
    </source>
</evidence>
<dbReference type="RefSeq" id="WP_015664402.1">
    <property type="nucleotide sequence ID" value="NC_020453.1"/>
</dbReference>